<evidence type="ECO:0000313" key="3">
    <source>
        <dbReference type="Proteomes" id="UP001303046"/>
    </source>
</evidence>
<evidence type="ECO:0000313" key="2">
    <source>
        <dbReference type="EMBL" id="KAK6766467.1"/>
    </source>
</evidence>
<comment type="caution">
    <text evidence="2">The sequence shown here is derived from an EMBL/GenBank/DDBJ whole genome shotgun (WGS) entry which is preliminary data.</text>
</comment>
<organism evidence="2 3">
    <name type="scientific">Necator americanus</name>
    <name type="common">Human hookworm</name>
    <dbReference type="NCBI Taxonomy" id="51031"/>
    <lineage>
        <taxon>Eukaryota</taxon>
        <taxon>Metazoa</taxon>
        <taxon>Ecdysozoa</taxon>
        <taxon>Nematoda</taxon>
        <taxon>Chromadorea</taxon>
        <taxon>Rhabditida</taxon>
        <taxon>Rhabditina</taxon>
        <taxon>Rhabditomorpha</taxon>
        <taxon>Strongyloidea</taxon>
        <taxon>Ancylostomatidae</taxon>
        <taxon>Bunostominae</taxon>
        <taxon>Necator</taxon>
    </lineage>
</organism>
<proteinExistence type="predicted"/>
<dbReference type="Proteomes" id="UP001303046">
    <property type="component" value="Unassembled WGS sequence"/>
</dbReference>
<feature type="region of interest" description="Disordered" evidence="1">
    <location>
        <begin position="45"/>
        <end position="92"/>
    </location>
</feature>
<feature type="compositionally biased region" description="Polar residues" evidence="1">
    <location>
        <begin position="71"/>
        <end position="92"/>
    </location>
</feature>
<sequence>MRPDQLRTKVTKITAIDKVFSTQETVAQTASQKLSQPAYIIITQEGDKPISENTMRRRFNGPHKPPGCAATQESRNSIAPAQSTTPFRPRSN</sequence>
<keyword evidence="3" id="KW-1185">Reference proteome</keyword>
<reference evidence="2 3" key="1">
    <citation type="submission" date="2023-08" db="EMBL/GenBank/DDBJ databases">
        <title>A Necator americanus chromosomal reference genome.</title>
        <authorList>
            <person name="Ilik V."/>
            <person name="Petrzelkova K.J."/>
            <person name="Pardy F."/>
            <person name="Fuh T."/>
            <person name="Niatou-Singa F.S."/>
            <person name="Gouil Q."/>
            <person name="Baker L."/>
            <person name="Ritchie M.E."/>
            <person name="Jex A.R."/>
            <person name="Gazzola D."/>
            <person name="Li H."/>
            <person name="Toshio Fujiwara R."/>
            <person name="Zhan B."/>
            <person name="Aroian R.V."/>
            <person name="Pafco B."/>
            <person name="Schwarz E.M."/>
        </authorList>
    </citation>
    <scope>NUCLEOTIDE SEQUENCE [LARGE SCALE GENOMIC DNA]</scope>
    <source>
        <strain evidence="2 3">Aroian</strain>
        <tissue evidence="2">Whole animal</tissue>
    </source>
</reference>
<protein>
    <submittedName>
        <fullName evidence="2">Uncharacterized protein</fullName>
    </submittedName>
</protein>
<evidence type="ECO:0000256" key="1">
    <source>
        <dbReference type="SAM" id="MobiDB-lite"/>
    </source>
</evidence>
<gene>
    <name evidence="2" type="primary">Necator_chrX.g26189</name>
    <name evidence="2" type="ORF">RB195_026023</name>
</gene>
<dbReference type="EMBL" id="JAVFWL010000006">
    <property type="protein sequence ID" value="KAK6766467.1"/>
    <property type="molecule type" value="Genomic_DNA"/>
</dbReference>
<accession>A0ABR1EUY3</accession>
<name>A0ABR1EUY3_NECAM</name>